<accession>A0AAW9QIV5</accession>
<evidence type="ECO:0008006" key="4">
    <source>
        <dbReference type="Google" id="ProtNLM"/>
    </source>
</evidence>
<gene>
    <name evidence="2" type="ORF">V0288_11425</name>
</gene>
<dbReference type="Proteomes" id="UP001328733">
    <property type="component" value="Unassembled WGS sequence"/>
</dbReference>
<keyword evidence="3" id="KW-1185">Reference proteome</keyword>
<dbReference type="RefSeq" id="WP_332865212.1">
    <property type="nucleotide sequence ID" value="NZ_JBAFSM010000019.1"/>
</dbReference>
<sequence length="1172" mass="133728">MTDKTLANYFTLHRRYSRSINLERDLERPEALEGYILTSRAKEALARIGRRENHSWTLTSVYGTGKSSFAHFLSSLCAPEDHPLRAKALEIAARSLGSDNPLYKVLKEDYPEKGYVRAVATGRREPIGHTIVRALYFGTHQYWEATQRPKISVISKLADLDTEISSGNTINTKKIPELVLEVARASETGVFLILDELGKNLEYASYNLGQEDLYLLQQLAELPKHTDTPIYILGILHQAFTDYGQRLASKERNEWAKIQGRFENISFAESSGEVMRLIGETIDATGADGFQCAITHQAREWYTALSPLVGEGDLTETILAGIYPLHPLTALVLPILCQRYAQNDRSLFTFLTSSEPYSFKNFLTEVKTEGDHLPTLKLDRLYDYFIEAVGAGLTSRPHLQRWVEIQEAIADARDLSVDTLRVLKTIGILNLITTTGTMRATKRLVTLAMSDIPSDLEQNQYWEQIIQELFRKNHITHRRQLDELRIWQGSDFNIDSELVNYLEQERSPLVNLLTTLRPLAPLVAQRHSYTTGTLRFFERVYVDSSTPLARLECSSADRDGLIGYWVDEKSPDTIPQYTADGKPLIVLCGSNLEVLRTHTLEFTALRKIQTTARELQTDGVARKEMRYRVVEAERLLDETLDRAFRLENHQNACWMLGERESIARVTEFKAKLSAVCDQVYCESPTLRNELINRRELTSQGAKARRELIEAMVERGGEERLGLQGYGPEVSMYYSLLEMTGIYRRENEEWQFHPPAKSSGLRPLWRTIEDFCLEASDKLQSLEKLYQKLAAPPYGVKQGPIPVILAAVLLYHVEDIGVYKDGTFIPLLGAEHFEILLKDPSRFSVKYFEMVGSRSRVFKELEAILRDPSQKKTEALRNSTLLTVVTPLYRFVKKLPDYTKRTERVSKEARAVLKALQQTVEPDELIFTELPIACNLSPIGTEETDDGEIARNLRDKLVQVIREIHSAYDNLLGSGRNLLHDAFGIRGTETKLREDLRTRAKYIVDRCVDRGLKSFVLAAIDEGKSDREWLEALMMIVADKPPESWKDEDITKFEMNLADVSRRFNNLEAIQKEVVTGGDGREARRITVTRPDGQETHRLVWVDNESEEQVEKYVREILNLLPDNDRIRQSVLAKLTERILNSEIDEEATSNRVGRSLRQGKTDEGKRSKGKDR</sequence>
<feature type="region of interest" description="Disordered" evidence="1">
    <location>
        <begin position="1143"/>
        <end position="1172"/>
    </location>
</feature>
<dbReference type="EMBL" id="JBAFSM010000019">
    <property type="protein sequence ID" value="MEG3437730.1"/>
    <property type="molecule type" value="Genomic_DNA"/>
</dbReference>
<evidence type="ECO:0000313" key="3">
    <source>
        <dbReference type="Proteomes" id="UP001328733"/>
    </source>
</evidence>
<evidence type="ECO:0000313" key="2">
    <source>
        <dbReference type="EMBL" id="MEG3437730.1"/>
    </source>
</evidence>
<protein>
    <recommendedName>
        <fullName evidence="4">ATP-binding protein</fullName>
    </recommendedName>
</protein>
<dbReference type="AlphaFoldDB" id="A0AAW9QIV5"/>
<reference evidence="2 3" key="1">
    <citation type="submission" date="2024-01" db="EMBL/GenBank/DDBJ databases">
        <title>Genomic insights into the taxonomy and metabolism of the cyanobacterium Pannus brasiliensis CCIBt3594.</title>
        <authorList>
            <person name="Machado M."/>
            <person name="Botero N.B."/>
            <person name="Andreote A.P.D."/>
            <person name="Feitosa A.M.T."/>
            <person name="Popin R."/>
            <person name="Sivonen K."/>
            <person name="Fiore M.F."/>
        </authorList>
    </citation>
    <scope>NUCLEOTIDE SEQUENCE [LARGE SCALE GENOMIC DNA]</scope>
    <source>
        <strain evidence="2 3">CCIBt3594</strain>
    </source>
</reference>
<evidence type="ECO:0000256" key="1">
    <source>
        <dbReference type="SAM" id="MobiDB-lite"/>
    </source>
</evidence>
<feature type="compositionally biased region" description="Basic and acidic residues" evidence="1">
    <location>
        <begin position="1159"/>
        <end position="1172"/>
    </location>
</feature>
<comment type="caution">
    <text evidence="2">The sequence shown here is derived from an EMBL/GenBank/DDBJ whole genome shotgun (WGS) entry which is preliminary data.</text>
</comment>
<organism evidence="2 3">
    <name type="scientific">Pannus brasiliensis CCIBt3594</name>
    <dbReference type="NCBI Taxonomy" id="1427578"/>
    <lineage>
        <taxon>Bacteria</taxon>
        <taxon>Bacillati</taxon>
        <taxon>Cyanobacteriota</taxon>
        <taxon>Cyanophyceae</taxon>
        <taxon>Oscillatoriophycideae</taxon>
        <taxon>Chroococcales</taxon>
        <taxon>Microcystaceae</taxon>
        <taxon>Pannus</taxon>
    </lineage>
</organism>
<proteinExistence type="predicted"/>
<name>A0AAW9QIV5_9CHRO</name>